<feature type="compositionally biased region" description="Basic and acidic residues" evidence="8">
    <location>
        <begin position="91"/>
        <end position="110"/>
    </location>
</feature>
<feature type="domain" description="Nucleoporin Nup133/Nup155-like C-terminal" evidence="9">
    <location>
        <begin position="686"/>
        <end position="1339"/>
    </location>
</feature>
<evidence type="ECO:0000256" key="2">
    <source>
        <dbReference type="ARBA" id="ARBA00005569"/>
    </source>
</evidence>
<dbReference type="FunFam" id="2.130.10.10:FF:001057">
    <property type="entry name" value="Nuclear pore complex subunit Nup133, putative"/>
    <property type="match status" value="1"/>
</dbReference>
<proteinExistence type="inferred from homology"/>
<feature type="compositionally biased region" description="Polar residues" evidence="8">
    <location>
        <begin position="45"/>
        <end position="58"/>
    </location>
</feature>
<keyword evidence="5" id="KW-0653">Protein transport</keyword>
<dbReference type="InterPro" id="IPR015943">
    <property type="entry name" value="WD40/YVTN_repeat-like_dom_sf"/>
</dbReference>
<dbReference type="Gene3D" id="1.20.58.1380">
    <property type="match status" value="1"/>
</dbReference>
<dbReference type="GO" id="GO:0017056">
    <property type="term" value="F:structural constituent of nuclear pore"/>
    <property type="evidence" value="ECO:0007669"/>
    <property type="project" value="InterPro"/>
</dbReference>
<reference evidence="11 12" key="2">
    <citation type="submission" date="2015-05" db="EMBL/GenBank/DDBJ databases">
        <authorList>
            <person name="Morales-Cruz A."/>
            <person name="Amrine K.C."/>
            <person name="Cantu D."/>
        </authorList>
    </citation>
    <scope>NUCLEOTIDE SEQUENCE [LARGE SCALE GENOMIC DNA]</scope>
    <source>
        <strain evidence="11">DA912</strain>
    </source>
</reference>
<evidence type="ECO:0000259" key="10">
    <source>
        <dbReference type="Pfam" id="PF08801"/>
    </source>
</evidence>
<dbReference type="InterPro" id="IPR007187">
    <property type="entry name" value="Nucleoporin_Nup133/Nup155_C"/>
</dbReference>
<organism evidence="11 12">
    <name type="scientific">Diaporthe ampelina</name>
    <dbReference type="NCBI Taxonomy" id="1214573"/>
    <lineage>
        <taxon>Eukaryota</taxon>
        <taxon>Fungi</taxon>
        <taxon>Dikarya</taxon>
        <taxon>Ascomycota</taxon>
        <taxon>Pezizomycotina</taxon>
        <taxon>Sordariomycetes</taxon>
        <taxon>Sordariomycetidae</taxon>
        <taxon>Diaporthales</taxon>
        <taxon>Diaporthaceae</taxon>
        <taxon>Diaporthe</taxon>
    </lineage>
</organism>
<dbReference type="Pfam" id="PF03177">
    <property type="entry name" value="Nucleoporin_C"/>
    <property type="match status" value="1"/>
</dbReference>
<name>A0A0G2FHX4_9PEZI</name>
<keyword evidence="12" id="KW-1185">Reference proteome</keyword>
<evidence type="ECO:0000256" key="1">
    <source>
        <dbReference type="ARBA" id="ARBA00004259"/>
    </source>
</evidence>
<dbReference type="GO" id="GO:0006606">
    <property type="term" value="P:protein import into nucleus"/>
    <property type="evidence" value="ECO:0007669"/>
    <property type="project" value="TreeGrafter"/>
</dbReference>
<keyword evidence="3" id="KW-0813">Transport</keyword>
<feature type="compositionally biased region" description="Polar residues" evidence="8">
    <location>
        <begin position="1"/>
        <end position="11"/>
    </location>
</feature>
<evidence type="ECO:0000313" key="12">
    <source>
        <dbReference type="Proteomes" id="UP000034680"/>
    </source>
</evidence>
<keyword evidence="7" id="KW-0539">Nucleus</keyword>
<dbReference type="GO" id="GO:0016973">
    <property type="term" value="P:poly(A)+ mRNA export from nucleus"/>
    <property type="evidence" value="ECO:0007669"/>
    <property type="project" value="TreeGrafter"/>
</dbReference>
<evidence type="ECO:0000256" key="4">
    <source>
        <dbReference type="ARBA" id="ARBA00022816"/>
    </source>
</evidence>
<dbReference type="PANTHER" id="PTHR13405:SF11">
    <property type="entry name" value="NUCLEAR PORE COMPLEX PROTEIN NUP133"/>
    <property type="match status" value="1"/>
</dbReference>
<comment type="caution">
    <text evidence="11">The sequence shown here is derived from an EMBL/GenBank/DDBJ whole genome shotgun (WGS) entry which is preliminary data.</text>
</comment>
<comment type="subcellular location">
    <subcellularLocation>
        <location evidence="1">Nucleus envelope</location>
    </subcellularLocation>
</comment>
<feature type="region of interest" description="Disordered" evidence="8">
    <location>
        <begin position="1"/>
        <end position="117"/>
    </location>
</feature>
<protein>
    <submittedName>
        <fullName evidence="11">Putative nuclear pore complex subunit nup133</fullName>
    </submittedName>
</protein>
<dbReference type="InterPro" id="IPR037624">
    <property type="entry name" value="Nup133-like"/>
</dbReference>
<dbReference type="PANTHER" id="PTHR13405">
    <property type="entry name" value="NUCLEAR PORE COMPLEX PROTEIN NUP133"/>
    <property type="match status" value="1"/>
</dbReference>
<evidence type="ECO:0000256" key="3">
    <source>
        <dbReference type="ARBA" id="ARBA00022448"/>
    </source>
</evidence>
<feature type="domain" description="Nucleoporin Nup133/Nup155-like N-terminal" evidence="10">
    <location>
        <begin position="119"/>
        <end position="575"/>
    </location>
</feature>
<accession>A0A0G2FHX4</accession>
<dbReference type="STRING" id="1214573.A0A0G2FHX4"/>
<dbReference type="OrthoDB" id="103454at2759"/>
<keyword evidence="6" id="KW-0811">Translocation</keyword>
<evidence type="ECO:0000259" key="9">
    <source>
        <dbReference type="Pfam" id="PF03177"/>
    </source>
</evidence>
<dbReference type="SUPFAM" id="SSF117289">
    <property type="entry name" value="Nucleoporin domain"/>
    <property type="match status" value="1"/>
</dbReference>
<evidence type="ECO:0000256" key="6">
    <source>
        <dbReference type="ARBA" id="ARBA00023010"/>
    </source>
</evidence>
<dbReference type="Gene3D" id="2.130.10.10">
    <property type="entry name" value="YVTN repeat-like/Quinoprotein amine dehydrogenase"/>
    <property type="match status" value="1"/>
</dbReference>
<evidence type="ECO:0000256" key="8">
    <source>
        <dbReference type="SAM" id="MobiDB-lite"/>
    </source>
</evidence>
<feature type="compositionally biased region" description="Polar residues" evidence="8">
    <location>
        <begin position="24"/>
        <end position="35"/>
    </location>
</feature>
<dbReference type="EMBL" id="LCUC01000234">
    <property type="protein sequence ID" value="KKY33709.1"/>
    <property type="molecule type" value="Genomic_DNA"/>
</dbReference>
<reference evidence="11 12" key="1">
    <citation type="submission" date="2015-05" db="EMBL/GenBank/DDBJ databases">
        <title>Distinctive expansion of gene families associated with plant cell wall degradation and secondary metabolism in the genomes of grapevine trunk pathogens.</title>
        <authorList>
            <person name="Lawrence D.P."/>
            <person name="Travadon R."/>
            <person name="Rolshausen P.E."/>
            <person name="Baumgartner K."/>
        </authorList>
    </citation>
    <scope>NUCLEOTIDE SEQUENCE [LARGE SCALE GENOMIC DNA]</scope>
    <source>
        <strain evidence="11">DA912</strain>
    </source>
</reference>
<evidence type="ECO:0000256" key="5">
    <source>
        <dbReference type="ARBA" id="ARBA00022927"/>
    </source>
</evidence>
<dbReference type="InterPro" id="IPR014908">
    <property type="entry name" value="Nucleoporin_Nup133/Nup155_N"/>
</dbReference>
<dbReference type="Pfam" id="PF08801">
    <property type="entry name" value="Nucleoporin_N"/>
    <property type="match status" value="1"/>
</dbReference>
<gene>
    <name evidence="11" type="ORF">UCDDA912_g06308</name>
</gene>
<sequence>MFSPNQNNQSGPAMATRSRRRQRPVSSDNSLTQQPKAKRQRRPLTDSTFVNPDPQNAQPPEMLEVKNDKIARLPSHPDGIENAQALATKSMRREVAVRPKKPKQSERTSKSDGSVELARSSAYAVSKLIALPDRIRADSTGRQHGAIDTSNGYGLCLTHTHALVWPYAGPTPSPETFAFTLPYPSKHATEPLPLGSLVSAGTSTEEPGLVVVMPVSGKISFWEHISSAATLDFIRQQRNGVEDTVPGLFSGEHVVDITKADTAGFILSLSSGRLAHLSVRDGQGKPSISIQFLQSTWGQSSGAWPNVFGSIRNALKSAVSRSDIAAVRVNPSSRPGPKNVVAATKAGRLHAWRVQRAGHHEIIANIDARESILMGLQSVLPTIQSNVDFEVVDFTYVPRGIEGRYTDASRLSQALTVDDDSVQHLLLLVSLSNKRQSQFALVEVVVQGETLEVGMVRSISSYTTPVNPSATARARLCLPRPGLVAFIVFDRAVVMASIAAPPETPDSQIQGENHILPATYEDVVDLRNEESLEIVGSGVEEPLGPGQEPEAPRSHRVKIKNPTVLLIIRGVGVVRVALTDVDKFASEKPPEVTARNKLDQAVIFGLKDDNPLIFEGRREIPFSDVEIGEAALDLSNDILASNTSVLTALPASIEMNLRQRGSYLDKLMSHLNAQKVKLDRRTKWQLLFNAEKLNMARELWKLHETFLGERPNNDRKTVVSEVIECIAEEDKKNPDRNVGELDRARTWFVNDTGRMEIFVPWTYQMIKHYHKEHLADDPALTRFLYEGVHVFYEILHGALEYRQRNLNFYGLGAEDVKNGILSKQADYLGLPEFWTSTAFVTNNLFRLNQLCQMWLDTYYPPQTAPGSPSSSLIESLRNMMPSLADQLIVTLTESISWAEPNGDEEALIFSEKCKSILADLSDLILKLKDYGLWDDALRLAEKYVSVRALAELVVGQIKELRSQTKVRGLEARKAVEMNNRLEEKKRLFTEYMDRYGASFAFEAYRLLLAYGGIQTVLEFAGSDKKGFATMFLRNDDRLGKISWINDIEREHDLDSAAKTLIGVGQAEDQVWNKKIELSLGKLTLLAEGAGAEAEGNSALVRSKAARCDNQLAQVENDLEVVRIQDQIYQVVVPAFQDALDDVAAVELAMQTFSPKIPKKYKVLSDDLQEDLFHLVTHKAMQPLSLINLLTLIRVDDYGVEPGFLFFQALRLAELGLRGKQREDARRLIWRRCYVRDDWTKVNYTENMSDQAVLSKLVETQPYCTMVACHRHHLKQDDKEIDYILSPEACQGVYTDPNVEVLRWEDDDSTLLEKRAEAMRWEDAQLRKYVEKNQLSRWAKAAWESAKREIMDELDVATANGANGGPVALVKVNGQGNGHVVQSVEVDDDED</sequence>
<dbReference type="Proteomes" id="UP000034680">
    <property type="component" value="Unassembled WGS sequence"/>
</dbReference>
<comment type="similarity">
    <text evidence="2">Belongs to the nucleoporin Nup133 family.</text>
</comment>
<evidence type="ECO:0000313" key="11">
    <source>
        <dbReference type="EMBL" id="KKY33709.1"/>
    </source>
</evidence>
<dbReference type="GO" id="GO:0031080">
    <property type="term" value="C:nuclear pore outer ring"/>
    <property type="evidence" value="ECO:0007669"/>
    <property type="project" value="TreeGrafter"/>
</dbReference>
<evidence type="ECO:0000256" key="7">
    <source>
        <dbReference type="ARBA" id="ARBA00023242"/>
    </source>
</evidence>
<dbReference type="GO" id="GO:0000972">
    <property type="term" value="P:transcription-dependent tethering of RNA polymerase II gene DNA at nuclear periphery"/>
    <property type="evidence" value="ECO:0007669"/>
    <property type="project" value="TreeGrafter"/>
</dbReference>
<keyword evidence="4" id="KW-0509">mRNA transport</keyword>